<proteinExistence type="predicted"/>
<reference evidence="2" key="1">
    <citation type="journal article" date="2023" name="Nat. Plants">
        <title>Single-cell RNA sequencing provides a high-resolution roadmap for understanding the multicellular compartmentation of specialized metabolism.</title>
        <authorList>
            <person name="Sun S."/>
            <person name="Shen X."/>
            <person name="Li Y."/>
            <person name="Li Y."/>
            <person name="Wang S."/>
            <person name="Li R."/>
            <person name="Zhang H."/>
            <person name="Shen G."/>
            <person name="Guo B."/>
            <person name="Wei J."/>
            <person name="Xu J."/>
            <person name="St-Pierre B."/>
            <person name="Chen S."/>
            <person name="Sun C."/>
        </authorList>
    </citation>
    <scope>NUCLEOTIDE SEQUENCE [LARGE SCALE GENOMIC DNA]</scope>
</reference>
<keyword evidence="2" id="KW-1185">Reference proteome</keyword>
<evidence type="ECO:0000313" key="1">
    <source>
        <dbReference type="EMBL" id="KAI5684076.1"/>
    </source>
</evidence>
<gene>
    <name evidence="1" type="ORF">M9H77_05304</name>
</gene>
<protein>
    <submittedName>
        <fullName evidence="1">Uncharacterized protein</fullName>
    </submittedName>
</protein>
<organism evidence="1 2">
    <name type="scientific">Catharanthus roseus</name>
    <name type="common">Madagascar periwinkle</name>
    <name type="synonym">Vinca rosea</name>
    <dbReference type="NCBI Taxonomy" id="4058"/>
    <lineage>
        <taxon>Eukaryota</taxon>
        <taxon>Viridiplantae</taxon>
        <taxon>Streptophyta</taxon>
        <taxon>Embryophyta</taxon>
        <taxon>Tracheophyta</taxon>
        <taxon>Spermatophyta</taxon>
        <taxon>Magnoliopsida</taxon>
        <taxon>eudicotyledons</taxon>
        <taxon>Gunneridae</taxon>
        <taxon>Pentapetalae</taxon>
        <taxon>asterids</taxon>
        <taxon>lamiids</taxon>
        <taxon>Gentianales</taxon>
        <taxon>Apocynaceae</taxon>
        <taxon>Rauvolfioideae</taxon>
        <taxon>Vinceae</taxon>
        <taxon>Catharanthinae</taxon>
        <taxon>Catharanthus</taxon>
    </lineage>
</organism>
<sequence>MAFMHSCIHISVDRCVDYFLFLLDCCMHFVVAVFLDCFILYKCPACDQNFSAFPRVTSMDHKKVSCLHFDLNSEPENSYYSEIDMSCPVDLNSGPESSYASSQNQQTNSYLPIDLNLLPEKSFLRYDINWVLEKVYRPSPNQQSNSSFRSKDDNQLFLSKKKRSQDAVEKKKDETIAKRLKADREKKRRDKLNGSFQELGDILDVDRHKNNKRDIIVEAIHVLKDLTSELNRQKVQHAALTEESREGYEVVNVGSHLHELELMPGSITKKKKASNQWCTMEALKIGALYASPLPPDVSLAAVPTGCMVTYYEKLNLSSRAQSSNCWSLEF</sequence>
<name>A0ACC0CGQ5_CATRO</name>
<dbReference type="Proteomes" id="UP001060085">
    <property type="component" value="Linkage Group LG01"/>
</dbReference>
<comment type="caution">
    <text evidence="1">The sequence shown here is derived from an EMBL/GenBank/DDBJ whole genome shotgun (WGS) entry which is preliminary data.</text>
</comment>
<accession>A0ACC0CGQ5</accession>
<evidence type="ECO:0000313" key="2">
    <source>
        <dbReference type="Proteomes" id="UP001060085"/>
    </source>
</evidence>
<dbReference type="EMBL" id="CM044701">
    <property type="protein sequence ID" value="KAI5684076.1"/>
    <property type="molecule type" value="Genomic_DNA"/>
</dbReference>